<gene>
    <name evidence="1" type="ORF">OPDIPICF_01286</name>
</gene>
<reference evidence="1 2" key="1">
    <citation type="submission" date="2019-11" db="EMBL/GenBank/DDBJ databases">
        <authorList>
            <person name="Holert J."/>
        </authorList>
    </citation>
    <scope>NUCLEOTIDE SEQUENCE [LARGE SCALE GENOMIC DNA]</scope>
    <source>
        <strain evidence="1">SB11_3</strain>
    </source>
</reference>
<sequence>MKILYGVQGTGNGHLARARALTPALRSAGVDIDFVFSGRERDQFFNMELFGDDFRCFNGMTFATKNGRLQPAKTIVTSNIARLLSDVARLDLKPYDAVISDFEPVTAWAAKLKGVPSLGISHQSAFDYDVPKVTGHQSSKILMRFFAPTKHKVGLHWHHFDQQVLPPLIEPQTHKPPIKGKIVVYMGFEAIDEVIKFVTPFDHCEFHIYAKVDKKRDLGHIKINPLSHQEFHDDLLDADGVISNAGFELASECIHLGKKVLIKPLLGQYEQLCNALAIQALGRGTVIEKLDQQVLEKWLELPGHQPANYPDVADAIAKWVVNRQWDSIDTLVKALWHETSVKQDYDASFGNQVQPGLIY</sequence>
<dbReference type="Pfam" id="PF13528">
    <property type="entry name" value="Glyco_trans_1_3"/>
    <property type="match status" value="1"/>
</dbReference>
<dbReference type="NCBIfam" id="TIGR00661">
    <property type="entry name" value="MJ1255"/>
    <property type="match status" value="1"/>
</dbReference>
<dbReference type="InterPro" id="IPR005262">
    <property type="entry name" value="MJ1255-like"/>
</dbReference>
<dbReference type="OrthoDB" id="9793805at2"/>
<evidence type="ECO:0008006" key="3">
    <source>
        <dbReference type="Google" id="ProtNLM"/>
    </source>
</evidence>
<dbReference type="SUPFAM" id="SSF53756">
    <property type="entry name" value="UDP-Glycosyltransferase/glycogen phosphorylase"/>
    <property type="match status" value="1"/>
</dbReference>
<evidence type="ECO:0000313" key="1">
    <source>
        <dbReference type="EMBL" id="CAA0107967.1"/>
    </source>
</evidence>
<dbReference type="Proteomes" id="UP000441399">
    <property type="component" value="Unassembled WGS sequence"/>
</dbReference>
<proteinExistence type="predicted"/>
<dbReference type="Gene3D" id="3.40.50.2000">
    <property type="entry name" value="Glycogen Phosphorylase B"/>
    <property type="match status" value="1"/>
</dbReference>
<dbReference type="AlphaFoldDB" id="A0A5S9PTC6"/>
<accession>A0A5S9PTC6</accession>
<name>A0A5S9PTC6_9GAMM</name>
<evidence type="ECO:0000313" key="2">
    <source>
        <dbReference type="Proteomes" id="UP000441399"/>
    </source>
</evidence>
<protein>
    <recommendedName>
        <fullName evidence="3">Glycosyltransferase</fullName>
    </recommendedName>
</protein>
<keyword evidence="2" id="KW-1185">Reference proteome</keyword>
<dbReference type="EMBL" id="CACSIO010000012">
    <property type="protein sequence ID" value="CAA0107967.1"/>
    <property type="molecule type" value="Genomic_DNA"/>
</dbReference>
<organism evidence="1 2">
    <name type="scientific">BD1-7 clade bacterium</name>
    <dbReference type="NCBI Taxonomy" id="2029982"/>
    <lineage>
        <taxon>Bacteria</taxon>
        <taxon>Pseudomonadati</taxon>
        <taxon>Pseudomonadota</taxon>
        <taxon>Gammaproteobacteria</taxon>
        <taxon>Cellvibrionales</taxon>
        <taxon>Spongiibacteraceae</taxon>
        <taxon>BD1-7 clade</taxon>
    </lineage>
</organism>